<comment type="caution">
    <text evidence="2">The sequence shown here is derived from an EMBL/GenBank/DDBJ whole genome shotgun (WGS) entry which is preliminary data.</text>
</comment>
<name>A0A2H3KT74_9CHLR</name>
<dbReference type="SUPFAM" id="SSF52540">
    <property type="entry name" value="P-loop containing nucleoside triphosphate hydrolases"/>
    <property type="match status" value="1"/>
</dbReference>
<dbReference type="EMBL" id="LYXE01000022">
    <property type="protein sequence ID" value="PDW00942.1"/>
    <property type="molecule type" value="Genomic_DNA"/>
</dbReference>
<dbReference type="PANTHER" id="PTHR22674:SF6">
    <property type="entry name" value="NTPASE KAP FAMILY P-LOOP DOMAIN-CONTAINING PROTEIN 1"/>
    <property type="match status" value="1"/>
</dbReference>
<accession>A0A2H3KT74</accession>
<evidence type="ECO:0000313" key="3">
    <source>
        <dbReference type="Proteomes" id="UP000220922"/>
    </source>
</evidence>
<proteinExistence type="predicted"/>
<keyword evidence="3" id="KW-1185">Reference proteome</keyword>
<dbReference type="InterPro" id="IPR027417">
    <property type="entry name" value="P-loop_NTPase"/>
</dbReference>
<evidence type="ECO:0000259" key="1">
    <source>
        <dbReference type="Pfam" id="PF07693"/>
    </source>
</evidence>
<dbReference type="Pfam" id="PF07693">
    <property type="entry name" value="KAP_NTPase"/>
    <property type="match status" value="1"/>
</dbReference>
<dbReference type="AlphaFoldDB" id="A0A2H3KT74"/>
<dbReference type="PANTHER" id="PTHR22674">
    <property type="entry name" value="NTPASE, KAP FAMILY P-LOOP DOMAIN-CONTAINING 1"/>
    <property type="match status" value="1"/>
</dbReference>
<dbReference type="RefSeq" id="WP_097650660.1">
    <property type="nucleotide sequence ID" value="NZ_LYXE01000022.1"/>
</dbReference>
<gene>
    <name evidence="2" type="ORF">A9Q02_21490</name>
</gene>
<dbReference type="InterPro" id="IPR011646">
    <property type="entry name" value="KAP_P-loop"/>
</dbReference>
<dbReference type="InterPro" id="IPR052754">
    <property type="entry name" value="NTPase_KAP_P-loop"/>
</dbReference>
<dbReference type="OrthoDB" id="9795864at2"/>
<feature type="domain" description="KAP NTPase" evidence="1">
    <location>
        <begin position="26"/>
        <end position="392"/>
    </location>
</feature>
<dbReference type="Proteomes" id="UP000220922">
    <property type="component" value="Unassembled WGS sequence"/>
</dbReference>
<protein>
    <recommendedName>
        <fullName evidence="1">KAP NTPase domain-containing protein</fullName>
    </recommendedName>
</protein>
<sequence length="499" mass="55432">MSVAPLGYSDLWTTEDELGFGASVSALVEVVGGAELRDTPLTVGIYGPWGSGKTSMMRMMYQTLDDRIRHPGVLPIWFDAWRYAQSEALWRALLISVVEEIREHVVRDDDRLRTLIGKQAAAAGQAPSADLEPERAKLEQRLDDMIAGLYRTVEREELGSVSIDWPKVGKAAAGTAVRLGLAAIPFVGTVQKALEEAVKAAQGKLGEGEDATAFAQAIRRERAKIYRDQVRSLEQFYSELKELIEAWAAQAGYRLVIFIDDLDRCLPDQALGVLEAIKVFFDARGCVFVLGVDHAIIERGIRIRYKEFALSERGAAPGAFPVPERDYLEKIVQIPFALPPLAQTAIHEFLGNRLPKLPGLSDDEATSVAKLMSAGLLPNPRKVKRSFNIFRLHLILDRAQGRTTPAGLIAKLTVIQSSFPDLYEKIARDPTLLRTYEAIARGITIPTPITQEQRDDMGKQDTRLRDMLLNPPWYEKLSNDELHELIYQSSVTIDGNSPA</sequence>
<organism evidence="2 3">
    <name type="scientific">Candidatus Chloroploca asiatica</name>
    <dbReference type="NCBI Taxonomy" id="1506545"/>
    <lineage>
        <taxon>Bacteria</taxon>
        <taxon>Bacillati</taxon>
        <taxon>Chloroflexota</taxon>
        <taxon>Chloroflexia</taxon>
        <taxon>Chloroflexales</taxon>
        <taxon>Chloroflexineae</taxon>
        <taxon>Oscillochloridaceae</taxon>
        <taxon>Candidatus Chloroploca</taxon>
    </lineage>
</organism>
<evidence type="ECO:0000313" key="2">
    <source>
        <dbReference type="EMBL" id="PDW00942.1"/>
    </source>
</evidence>
<reference evidence="2 3" key="1">
    <citation type="submission" date="2016-05" db="EMBL/GenBank/DDBJ databases">
        <authorList>
            <person name="Lavstsen T."/>
            <person name="Jespersen J.S."/>
        </authorList>
    </citation>
    <scope>NUCLEOTIDE SEQUENCE [LARGE SCALE GENOMIC DNA]</scope>
    <source>
        <strain evidence="2 3">B7-9</strain>
    </source>
</reference>
<dbReference type="Gene3D" id="3.40.50.300">
    <property type="entry name" value="P-loop containing nucleotide triphosphate hydrolases"/>
    <property type="match status" value="1"/>
</dbReference>